<evidence type="ECO:0000259" key="3">
    <source>
        <dbReference type="PROSITE" id="PS51910"/>
    </source>
</evidence>
<dbReference type="PROSITE" id="PS51910">
    <property type="entry name" value="GH18_2"/>
    <property type="match status" value="1"/>
</dbReference>
<dbReference type="AlphaFoldDB" id="A0AAD4GCI9"/>
<dbReference type="GO" id="GO:0004553">
    <property type="term" value="F:hydrolase activity, hydrolyzing O-glycosyl compounds"/>
    <property type="evidence" value="ECO:0007669"/>
    <property type="project" value="InterPro"/>
</dbReference>
<dbReference type="GO" id="GO:0005576">
    <property type="term" value="C:extracellular region"/>
    <property type="evidence" value="ECO:0007669"/>
    <property type="project" value="InterPro"/>
</dbReference>
<evidence type="ECO:0000256" key="1">
    <source>
        <dbReference type="ARBA" id="ARBA00022801"/>
    </source>
</evidence>
<feature type="compositionally biased region" description="Low complexity" evidence="2">
    <location>
        <begin position="323"/>
        <end position="350"/>
    </location>
</feature>
<keyword evidence="1 4" id="KW-0378">Hydrolase</keyword>
<dbReference type="CDD" id="cd12215">
    <property type="entry name" value="ChiC_BD"/>
    <property type="match status" value="1"/>
</dbReference>
<organism evidence="4 5">
    <name type="scientific">Boletus edulis BED1</name>
    <dbReference type="NCBI Taxonomy" id="1328754"/>
    <lineage>
        <taxon>Eukaryota</taxon>
        <taxon>Fungi</taxon>
        <taxon>Dikarya</taxon>
        <taxon>Basidiomycota</taxon>
        <taxon>Agaricomycotina</taxon>
        <taxon>Agaricomycetes</taxon>
        <taxon>Agaricomycetidae</taxon>
        <taxon>Boletales</taxon>
        <taxon>Boletineae</taxon>
        <taxon>Boletaceae</taxon>
        <taxon>Boletoideae</taxon>
        <taxon>Boletus</taxon>
    </lineage>
</organism>
<keyword evidence="5" id="KW-1185">Reference proteome</keyword>
<reference evidence="4" key="2">
    <citation type="journal article" date="2020" name="Nat. Commun.">
        <title>Large-scale genome sequencing of mycorrhizal fungi provides insights into the early evolution of symbiotic traits.</title>
        <authorList>
            <person name="Miyauchi S."/>
            <person name="Kiss E."/>
            <person name="Kuo A."/>
            <person name="Drula E."/>
            <person name="Kohler A."/>
            <person name="Sanchez-Garcia M."/>
            <person name="Morin E."/>
            <person name="Andreopoulos B."/>
            <person name="Barry K.W."/>
            <person name="Bonito G."/>
            <person name="Buee M."/>
            <person name="Carver A."/>
            <person name="Chen C."/>
            <person name="Cichocki N."/>
            <person name="Clum A."/>
            <person name="Culley D."/>
            <person name="Crous P.W."/>
            <person name="Fauchery L."/>
            <person name="Girlanda M."/>
            <person name="Hayes R.D."/>
            <person name="Keri Z."/>
            <person name="LaButti K."/>
            <person name="Lipzen A."/>
            <person name="Lombard V."/>
            <person name="Magnuson J."/>
            <person name="Maillard F."/>
            <person name="Murat C."/>
            <person name="Nolan M."/>
            <person name="Ohm R.A."/>
            <person name="Pangilinan J."/>
            <person name="Pereira M.F."/>
            <person name="Perotto S."/>
            <person name="Peter M."/>
            <person name="Pfister S."/>
            <person name="Riley R."/>
            <person name="Sitrit Y."/>
            <person name="Stielow J.B."/>
            <person name="Szollosi G."/>
            <person name="Zifcakova L."/>
            <person name="Stursova M."/>
            <person name="Spatafora J.W."/>
            <person name="Tedersoo L."/>
            <person name="Vaario L.M."/>
            <person name="Yamada A."/>
            <person name="Yan M."/>
            <person name="Wang P."/>
            <person name="Xu J."/>
            <person name="Bruns T."/>
            <person name="Baldrian P."/>
            <person name="Vilgalys R."/>
            <person name="Dunand C."/>
            <person name="Henrissat B."/>
            <person name="Grigoriev I.V."/>
            <person name="Hibbett D."/>
            <person name="Nagy L.G."/>
            <person name="Martin F.M."/>
        </authorList>
    </citation>
    <scope>NUCLEOTIDE SEQUENCE</scope>
    <source>
        <strain evidence="4">BED1</strain>
    </source>
</reference>
<dbReference type="InterPro" id="IPR003610">
    <property type="entry name" value="CBM5/12"/>
</dbReference>
<feature type="region of interest" description="Disordered" evidence="2">
    <location>
        <begin position="314"/>
        <end position="355"/>
    </location>
</feature>
<gene>
    <name evidence="4" type="ORF">L210DRAFT_3648576</name>
</gene>
<dbReference type="GO" id="GO:0030246">
    <property type="term" value="F:carbohydrate binding"/>
    <property type="evidence" value="ECO:0007669"/>
    <property type="project" value="InterPro"/>
</dbReference>
<reference evidence="4" key="1">
    <citation type="submission" date="2019-10" db="EMBL/GenBank/DDBJ databases">
        <authorList>
            <consortium name="DOE Joint Genome Institute"/>
            <person name="Kuo A."/>
            <person name="Miyauchi S."/>
            <person name="Kiss E."/>
            <person name="Drula E."/>
            <person name="Kohler A."/>
            <person name="Sanchez-Garcia M."/>
            <person name="Andreopoulos B."/>
            <person name="Barry K.W."/>
            <person name="Bonito G."/>
            <person name="Buee M."/>
            <person name="Carver A."/>
            <person name="Chen C."/>
            <person name="Cichocki N."/>
            <person name="Clum A."/>
            <person name="Culley D."/>
            <person name="Crous P.W."/>
            <person name="Fauchery L."/>
            <person name="Girlanda M."/>
            <person name="Hayes R."/>
            <person name="Keri Z."/>
            <person name="LaButti K."/>
            <person name="Lipzen A."/>
            <person name="Lombard V."/>
            <person name="Magnuson J."/>
            <person name="Maillard F."/>
            <person name="Morin E."/>
            <person name="Murat C."/>
            <person name="Nolan M."/>
            <person name="Ohm R."/>
            <person name="Pangilinan J."/>
            <person name="Pereira M."/>
            <person name="Perotto S."/>
            <person name="Peter M."/>
            <person name="Riley R."/>
            <person name="Sitrit Y."/>
            <person name="Stielow B."/>
            <person name="Szollosi G."/>
            <person name="Zifcakova L."/>
            <person name="Stursova M."/>
            <person name="Spatafora J.W."/>
            <person name="Tedersoo L."/>
            <person name="Vaario L.-M."/>
            <person name="Yamada A."/>
            <person name="Yan M."/>
            <person name="Wang P."/>
            <person name="Xu J."/>
            <person name="Bruns T."/>
            <person name="Baldrian P."/>
            <person name="Vilgalys R."/>
            <person name="Henrissat B."/>
            <person name="Grigoriev I.V."/>
            <person name="Hibbett D."/>
            <person name="Nagy L.G."/>
            <person name="Martin F.M."/>
        </authorList>
    </citation>
    <scope>NUCLEOTIDE SEQUENCE</scope>
    <source>
        <strain evidence="4">BED1</strain>
    </source>
</reference>
<dbReference type="GO" id="GO:0005975">
    <property type="term" value="P:carbohydrate metabolic process"/>
    <property type="evidence" value="ECO:0007669"/>
    <property type="project" value="InterPro"/>
</dbReference>
<dbReference type="SUPFAM" id="SSF51055">
    <property type="entry name" value="Carbohydrate binding domain"/>
    <property type="match status" value="1"/>
</dbReference>
<evidence type="ECO:0000313" key="4">
    <source>
        <dbReference type="EMBL" id="KAF8435382.1"/>
    </source>
</evidence>
<dbReference type="Gene3D" id="2.10.10.20">
    <property type="entry name" value="Carbohydrate-binding module superfamily 5/12"/>
    <property type="match status" value="1"/>
</dbReference>
<dbReference type="SMART" id="SM00495">
    <property type="entry name" value="ChtBD3"/>
    <property type="match status" value="1"/>
</dbReference>
<name>A0AAD4GCI9_BOLED</name>
<dbReference type="EMBL" id="WHUW01000025">
    <property type="protein sequence ID" value="KAF8435382.1"/>
    <property type="molecule type" value="Genomic_DNA"/>
</dbReference>
<feature type="domain" description="GH18" evidence="3">
    <location>
        <begin position="33"/>
        <end position="321"/>
    </location>
</feature>
<dbReference type="SUPFAM" id="SSF51445">
    <property type="entry name" value="(Trans)glycosidases"/>
    <property type="match status" value="1"/>
</dbReference>
<protein>
    <submittedName>
        <fullName evidence="4">Glycoside hydrolase family 18 protein</fullName>
    </submittedName>
</protein>
<dbReference type="InterPro" id="IPR001223">
    <property type="entry name" value="Glyco_hydro18_cat"/>
</dbReference>
<dbReference type="InterPro" id="IPR036573">
    <property type="entry name" value="CBM_sf_5/12"/>
</dbReference>
<proteinExistence type="predicted"/>
<dbReference type="Proteomes" id="UP001194468">
    <property type="component" value="Unassembled WGS sequence"/>
</dbReference>
<dbReference type="InterPro" id="IPR017853">
    <property type="entry name" value="GH"/>
</dbReference>
<accession>A0AAD4GCI9</accession>
<evidence type="ECO:0000256" key="2">
    <source>
        <dbReference type="SAM" id="MobiDB-lite"/>
    </source>
</evidence>
<evidence type="ECO:0000313" key="5">
    <source>
        <dbReference type="Proteomes" id="UP001194468"/>
    </source>
</evidence>
<dbReference type="CDD" id="cd00598">
    <property type="entry name" value="GH18_chitinase-like"/>
    <property type="match status" value="1"/>
</dbReference>
<comment type="caution">
    <text evidence="4">The sequence shown here is derived from an EMBL/GenBank/DDBJ whole genome shotgun (WGS) entry which is preliminary data.</text>
</comment>
<sequence length="405" mass="42652">MLGMALAVPLLDKLAILSPGARDVLKRASPAAPRFVVYQDAWTYPLPAASQLQGYSVYALSFWLTSGAADMALGWQELTASQRASYLREYNAAGISLIVSAFGSTDAPTSSGVNPVTIANDLASWVLQYGVQGVDIDYEDFNAFDGSTGAAESWLISLTRQLRARLPQGQYILSHAPVAPWFSPNVWSGGGYLGVHKSVGSLIDWYNVQFYNQGATEYTTCSGLLKASSSIWPETALFQIAANGVSLNKLVIGKPGTAGDASNGYMSTSTLASCVAQARSNGWNAGVMVWEYPHVGSSWINAVRGHTWPLAGSIDPVTPPSTPNATASATPALPPTTSTTTSPTSSPTPSGSGNCDGVSAWVNTVIYVSGNKVTYAGDLWTANQWKQDEVPGGLSGGWTNDAKCT</sequence>
<dbReference type="Gene3D" id="3.20.20.80">
    <property type="entry name" value="Glycosidases"/>
    <property type="match status" value="1"/>
</dbReference>